<protein>
    <submittedName>
        <fullName evidence="1">Uncharacterized protein</fullName>
    </submittedName>
</protein>
<evidence type="ECO:0000313" key="2">
    <source>
        <dbReference type="Proteomes" id="UP000821837"/>
    </source>
</evidence>
<name>A0A9D4T7N2_RHISA</name>
<dbReference type="SUPFAM" id="SSF52047">
    <property type="entry name" value="RNI-like"/>
    <property type="match status" value="1"/>
</dbReference>
<evidence type="ECO:0000313" key="1">
    <source>
        <dbReference type="EMBL" id="KAH7976468.1"/>
    </source>
</evidence>
<reference evidence="1" key="1">
    <citation type="journal article" date="2020" name="Cell">
        <title>Large-Scale Comparative Analyses of Tick Genomes Elucidate Their Genetic Diversity and Vector Capacities.</title>
        <authorList>
            <consortium name="Tick Genome and Microbiome Consortium (TIGMIC)"/>
            <person name="Jia N."/>
            <person name="Wang J."/>
            <person name="Shi W."/>
            <person name="Du L."/>
            <person name="Sun Y."/>
            <person name="Zhan W."/>
            <person name="Jiang J.F."/>
            <person name="Wang Q."/>
            <person name="Zhang B."/>
            <person name="Ji P."/>
            <person name="Bell-Sakyi L."/>
            <person name="Cui X.M."/>
            <person name="Yuan T.T."/>
            <person name="Jiang B.G."/>
            <person name="Yang W.F."/>
            <person name="Lam T.T."/>
            <person name="Chang Q.C."/>
            <person name="Ding S.J."/>
            <person name="Wang X.J."/>
            <person name="Zhu J.G."/>
            <person name="Ruan X.D."/>
            <person name="Zhao L."/>
            <person name="Wei J.T."/>
            <person name="Ye R.Z."/>
            <person name="Que T.C."/>
            <person name="Du C.H."/>
            <person name="Zhou Y.H."/>
            <person name="Cheng J.X."/>
            <person name="Dai P.F."/>
            <person name="Guo W.B."/>
            <person name="Han X.H."/>
            <person name="Huang E.J."/>
            <person name="Li L.F."/>
            <person name="Wei W."/>
            <person name="Gao Y.C."/>
            <person name="Liu J.Z."/>
            <person name="Shao H.Z."/>
            <person name="Wang X."/>
            <person name="Wang C.C."/>
            <person name="Yang T.C."/>
            <person name="Huo Q.B."/>
            <person name="Li W."/>
            <person name="Chen H.Y."/>
            <person name="Chen S.E."/>
            <person name="Zhou L.G."/>
            <person name="Ni X.B."/>
            <person name="Tian J.H."/>
            <person name="Sheng Y."/>
            <person name="Liu T."/>
            <person name="Pan Y.S."/>
            <person name="Xia L.Y."/>
            <person name="Li J."/>
            <person name="Zhao F."/>
            <person name="Cao W.C."/>
        </authorList>
    </citation>
    <scope>NUCLEOTIDE SEQUENCE</scope>
    <source>
        <strain evidence="1">Rsan-2018</strain>
    </source>
</reference>
<accession>A0A9D4T7N2</accession>
<reference evidence="1" key="2">
    <citation type="submission" date="2021-09" db="EMBL/GenBank/DDBJ databases">
        <authorList>
            <person name="Jia N."/>
            <person name="Wang J."/>
            <person name="Shi W."/>
            <person name="Du L."/>
            <person name="Sun Y."/>
            <person name="Zhan W."/>
            <person name="Jiang J."/>
            <person name="Wang Q."/>
            <person name="Zhang B."/>
            <person name="Ji P."/>
            <person name="Sakyi L.B."/>
            <person name="Cui X."/>
            <person name="Yuan T."/>
            <person name="Jiang B."/>
            <person name="Yang W."/>
            <person name="Lam T.T.-Y."/>
            <person name="Chang Q."/>
            <person name="Ding S."/>
            <person name="Wang X."/>
            <person name="Zhu J."/>
            <person name="Ruan X."/>
            <person name="Zhao L."/>
            <person name="Wei J."/>
            <person name="Que T."/>
            <person name="Du C."/>
            <person name="Cheng J."/>
            <person name="Dai P."/>
            <person name="Han X."/>
            <person name="Huang E."/>
            <person name="Gao Y."/>
            <person name="Liu J."/>
            <person name="Shao H."/>
            <person name="Ye R."/>
            <person name="Li L."/>
            <person name="Wei W."/>
            <person name="Wang X."/>
            <person name="Wang C."/>
            <person name="Huo Q."/>
            <person name="Li W."/>
            <person name="Guo W."/>
            <person name="Chen H."/>
            <person name="Chen S."/>
            <person name="Zhou L."/>
            <person name="Zhou L."/>
            <person name="Ni X."/>
            <person name="Tian J."/>
            <person name="Zhou Y."/>
            <person name="Sheng Y."/>
            <person name="Liu T."/>
            <person name="Pan Y."/>
            <person name="Xia L."/>
            <person name="Li J."/>
            <person name="Zhao F."/>
            <person name="Cao W."/>
        </authorList>
    </citation>
    <scope>NUCLEOTIDE SEQUENCE</scope>
    <source>
        <strain evidence="1">Rsan-2018</strain>
        <tissue evidence="1">Larvae</tissue>
    </source>
</reference>
<dbReference type="Proteomes" id="UP000821837">
    <property type="component" value="Chromosome 10"/>
</dbReference>
<keyword evidence="2" id="KW-1185">Reference proteome</keyword>
<organism evidence="1 2">
    <name type="scientific">Rhipicephalus sanguineus</name>
    <name type="common">Brown dog tick</name>
    <name type="synonym">Ixodes sanguineus</name>
    <dbReference type="NCBI Taxonomy" id="34632"/>
    <lineage>
        <taxon>Eukaryota</taxon>
        <taxon>Metazoa</taxon>
        <taxon>Ecdysozoa</taxon>
        <taxon>Arthropoda</taxon>
        <taxon>Chelicerata</taxon>
        <taxon>Arachnida</taxon>
        <taxon>Acari</taxon>
        <taxon>Parasitiformes</taxon>
        <taxon>Ixodida</taxon>
        <taxon>Ixodoidea</taxon>
        <taxon>Ixodidae</taxon>
        <taxon>Rhipicephalinae</taxon>
        <taxon>Rhipicephalus</taxon>
        <taxon>Rhipicephalus</taxon>
    </lineage>
</organism>
<proteinExistence type="predicted"/>
<gene>
    <name evidence="1" type="ORF">HPB52_014399</name>
</gene>
<dbReference type="InterPro" id="IPR032675">
    <property type="entry name" value="LRR_dom_sf"/>
</dbReference>
<comment type="caution">
    <text evidence="1">The sequence shown here is derived from an EMBL/GenBank/DDBJ whole genome shotgun (WGS) entry which is preliminary data.</text>
</comment>
<dbReference type="AlphaFoldDB" id="A0A9D4T7N2"/>
<dbReference type="EMBL" id="JABSTV010001246">
    <property type="protein sequence ID" value="KAH7976468.1"/>
    <property type="molecule type" value="Genomic_DNA"/>
</dbReference>
<dbReference type="Gene3D" id="3.80.10.10">
    <property type="entry name" value="Ribonuclease Inhibitor"/>
    <property type="match status" value="1"/>
</dbReference>
<sequence length="427" mass="47356">MEALQGGTADHLLPCTASNTETCQIVSELVTWNKLLRGSRFEIREDPETCNQLCVTNSTTAPPMEEIFDTEQWPQYQKLLEWLLTTHRCIGSVSLRLSSMEDTSPSLLRAVCQNRWIKTLSIADIKTTAAAAVVDILPCLTSIEKLHLTPEEIPPDVFVAPVSTLLEASACLSSLHVSGKFAQGGTIDMLFTGLLRKPTLAELHFQDLSVHGDAYPQPVKEYLGSTTSLKVLSVTTRTPSMQMAVLEGVLENGSIEKLSLDLFRGTEEIMPLVSRVIKTKRAIRILNISRSVPVPPAEPSVYDCLVLPLIENDTLQEVGVPFYIFHSATGSALLRALPAKENLKMVRITSTCRTPQLHWLCAELKRSGAEEKVSLEGYSLTMDIRFLHCKAFSMANLSFAEYERKLAALVRLPNCQHLKMIAIYTKN</sequence>